<keyword evidence="3" id="KW-1185">Reference proteome</keyword>
<name>A0AAW0BI88_9AGAR</name>
<reference evidence="2 3" key="1">
    <citation type="journal article" date="2024" name="J Genomics">
        <title>Draft genome sequencing and assembly of Favolaschia claudopus CIRM-BRFM 2984 isolated from oak limbs.</title>
        <authorList>
            <person name="Navarro D."/>
            <person name="Drula E."/>
            <person name="Chaduli D."/>
            <person name="Cazenave R."/>
            <person name="Ahrendt S."/>
            <person name="Wang J."/>
            <person name="Lipzen A."/>
            <person name="Daum C."/>
            <person name="Barry K."/>
            <person name="Grigoriev I.V."/>
            <person name="Favel A."/>
            <person name="Rosso M.N."/>
            <person name="Martin F."/>
        </authorList>
    </citation>
    <scope>NUCLEOTIDE SEQUENCE [LARGE SCALE GENOMIC DNA]</scope>
    <source>
        <strain evidence="2 3">CIRM-BRFM 2984</strain>
    </source>
</reference>
<sequence length="151" mass="16557">MGKRKANVAARLANFTKGLVEKLSPRKRRKVEKENEPPSRSPAPLAAQLGALPHNDSDVFLSPPRSKTTFSTFFQSTAPTETPLCAPDYSFGEYSLPPQPNPHRTTVEEVPDEDDISFLDDTSVLAARFADLDLDSDIEEDLDAAMAAARL</sequence>
<gene>
    <name evidence="2" type="ORF">R3P38DRAFT_3193542</name>
</gene>
<dbReference type="AlphaFoldDB" id="A0AAW0BI88"/>
<dbReference type="EMBL" id="JAWWNJ010000033">
    <property type="protein sequence ID" value="KAK7025901.1"/>
    <property type="molecule type" value="Genomic_DNA"/>
</dbReference>
<evidence type="ECO:0000313" key="3">
    <source>
        <dbReference type="Proteomes" id="UP001362999"/>
    </source>
</evidence>
<proteinExistence type="predicted"/>
<accession>A0AAW0BI88</accession>
<evidence type="ECO:0000256" key="1">
    <source>
        <dbReference type="SAM" id="MobiDB-lite"/>
    </source>
</evidence>
<feature type="region of interest" description="Disordered" evidence="1">
    <location>
        <begin position="19"/>
        <end position="46"/>
    </location>
</feature>
<dbReference type="Proteomes" id="UP001362999">
    <property type="component" value="Unassembled WGS sequence"/>
</dbReference>
<organism evidence="2 3">
    <name type="scientific">Favolaschia claudopus</name>
    <dbReference type="NCBI Taxonomy" id="2862362"/>
    <lineage>
        <taxon>Eukaryota</taxon>
        <taxon>Fungi</taxon>
        <taxon>Dikarya</taxon>
        <taxon>Basidiomycota</taxon>
        <taxon>Agaricomycotina</taxon>
        <taxon>Agaricomycetes</taxon>
        <taxon>Agaricomycetidae</taxon>
        <taxon>Agaricales</taxon>
        <taxon>Marasmiineae</taxon>
        <taxon>Mycenaceae</taxon>
        <taxon>Favolaschia</taxon>
    </lineage>
</organism>
<evidence type="ECO:0000313" key="2">
    <source>
        <dbReference type="EMBL" id="KAK7025901.1"/>
    </source>
</evidence>
<comment type="caution">
    <text evidence="2">The sequence shown here is derived from an EMBL/GenBank/DDBJ whole genome shotgun (WGS) entry which is preliminary data.</text>
</comment>
<protein>
    <submittedName>
        <fullName evidence="2">Uncharacterized protein</fullName>
    </submittedName>
</protein>